<feature type="transmembrane region" description="Helical" evidence="8">
    <location>
        <begin position="274"/>
        <end position="298"/>
    </location>
</feature>
<feature type="transmembrane region" description="Helical" evidence="8">
    <location>
        <begin position="139"/>
        <end position="157"/>
    </location>
</feature>
<feature type="transmembrane region" description="Helical" evidence="8">
    <location>
        <begin position="220"/>
        <end position="238"/>
    </location>
</feature>
<feature type="transmembrane region" description="Helical" evidence="8">
    <location>
        <begin position="60"/>
        <end position="78"/>
    </location>
</feature>
<comment type="similarity">
    <text evidence="2">Belongs to the CitM (TC 2.A.11) transporter family.</text>
</comment>
<dbReference type="RefSeq" id="WP_105240262.1">
    <property type="nucleotide sequence ID" value="NZ_CP023270.1"/>
</dbReference>
<dbReference type="OrthoDB" id="9774335at2"/>
<keyword evidence="5 8" id="KW-0812">Transmembrane</keyword>
<comment type="subcellular location">
    <subcellularLocation>
        <location evidence="1">Cell membrane</location>
        <topology evidence="1">Multi-pass membrane protein</topology>
    </subcellularLocation>
</comment>
<gene>
    <name evidence="10" type="ORF">CLM73_22115</name>
</gene>
<evidence type="ECO:0000256" key="4">
    <source>
        <dbReference type="ARBA" id="ARBA00022475"/>
    </source>
</evidence>
<dbReference type="Pfam" id="PF03600">
    <property type="entry name" value="CitMHS"/>
    <property type="match status" value="1"/>
</dbReference>
<dbReference type="InterPro" id="IPR000802">
    <property type="entry name" value="Arsenical_pump_ArsB"/>
</dbReference>
<evidence type="ECO:0000256" key="5">
    <source>
        <dbReference type="ARBA" id="ARBA00022692"/>
    </source>
</evidence>
<dbReference type="GO" id="GO:0005886">
    <property type="term" value="C:plasma membrane"/>
    <property type="evidence" value="ECO:0007669"/>
    <property type="project" value="UniProtKB-SubCell"/>
</dbReference>
<feature type="transmembrane region" description="Helical" evidence="8">
    <location>
        <begin position="7"/>
        <end position="24"/>
    </location>
</feature>
<feature type="transmembrane region" description="Helical" evidence="8">
    <location>
        <begin position="352"/>
        <end position="379"/>
    </location>
</feature>
<name>A0A2S0IC17_9BURK</name>
<dbReference type="CDD" id="cd01118">
    <property type="entry name" value="ArsB_permease"/>
    <property type="match status" value="1"/>
</dbReference>
<dbReference type="PANTHER" id="PTHR43302:SF5">
    <property type="entry name" value="TRANSPORTER ARSB-RELATED"/>
    <property type="match status" value="1"/>
</dbReference>
<dbReference type="GO" id="GO:0015105">
    <property type="term" value="F:arsenite transmembrane transporter activity"/>
    <property type="evidence" value="ECO:0007669"/>
    <property type="project" value="InterPro"/>
</dbReference>
<sequence>MSLSNAVIWLIAAATTMAILFRPWRLPEYVWATAGAVALVALGLLPAAQAGRAILEGADVYLFLIGMMLVAEVARQAGLFDWVAVAAADHAAGSARRLFDLVFLVGTAVTVLLSNDATAVVLTPAVYAVARVVGAPPLPYLYVCAFIANAASFVLPISNPANLVVFGDRMPALGPWLAHFALPSVLAIGSTYVTLRLVFRDDLRQPLKASPPLPPMTWPLRMAALGVAITAGTLLITSALGHRLGLPTLIAGCVSAALVLAVTRSGPLRLIKGVAWGVLPLVAGLFVLVEGMAASGVLQDLADLMRGLSAGAALWAGGVGAALSGNVINNLPAGLMAGTLARMADLSSTANAALLIGIDLGPNLSVSGSLATLLWLLAVRREGMHISALSFLRLGIVVMPPALILALGALHVFS</sequence>
<dbReference type="InterPro" id="IPR004680">
    <property type="entry name" value="Cit_transptr-like_dom"/>
</dbReference>
<dbReference type="Proteomes" id="UP000239477">
    <property type="component" value="Chromosome"/>
</dbReference>
<accession>A0A2S0IC17</accession>
<evidence type="ECO:0000313" key="10">
    <source>
        <dbReference type="EMBL" id="AVJ29579.1"/>
    </source>
</evidence>
<evidence type="ECO:0000256" key="2">
    <source>
        <dbReference type="ARBA" id="ARBA00009843"/>
    </source>
</evidence>
<dbReference type="PANTHER" id="PTHR43302">
    <property type="entry name" value="TRANSPORTER ARSB-RELATED"/>
    <property type="match status" value="1"/>
</dbReference>
<organism evidence="10 11">
    <name type="scientific">Achromobacter spanius</name>
    <dbReference type="NCBI Taxonomy" id="217203"/>
    <lineage>
        <taxon>Bacteria</taxon>
        <taxon>Pseudomonadati</taxon>
        <taxon>Pseudomonadota</taxon>
        <taxon>Betaproteobacteria</taxon>
        <taxon>Burkholderiales</taxon>
        <taxon>Alcaligenaceae</taxon>
        <taxon>Achromobacter</taxon>
    </lineage>
</organism>
<keyword evidence="3" id="KW-0813">Transport</keyword>
<keyword evidence="6 8" id="KW-1133">Transmembrane helix</keyword>
<feature type="transmembrane region" description="Helical" evidence="8">
    <location>
        <begin position="177"/>
        <end position="199"/>
    </location>
</feature>
<evidence type="ECO:0000259" key="9">
    <source>
        <dbReference type="Pfam" id="PF03600"/>
    </source>
</evidence>
<feature type="transmembrane region" description="Helical" evidence="8">
    <location>
        <begin position="244"/>
        <end position="262"/>
    </location>
</feature>
<dbReference type="EMBL" id="CP023270">
    <property type="protein sequence ID" value="AVJ29579.1"/>
    <property type="molecule type" value="Genomic_DNA"/>
</dbReference>
<dbReference type="PRINTS" id="PR00758">
    <property type="entry name" value="ARSENICPUMP"/>
</dbReference>
<dbReference type="AlphaFoldDB" id="A0A2S0IC17"/>
<evidence type="ECO:0000256" key="6">
    <source>
        <dbReference type="ARBA" id="ARBA00022989"/>
    </source>
</evidence>
<feature type="transmembrane region" description="Helical" evidence="8">
    <location>
        <begin position="391"/>
        <end position="413"/>
    </location>
</feature>
<feature type="transmembrane region" description="Helical" evidence="8">
    <location>
        <begin position="30"/>
        <end position="48"/>
    </location>
</feature>
<keyword evidence="7 8" id="KW-0472">Membrane</keyword>
<proteinExistence type="inferred from homology"/>
<feature type="domain" description="Citrate transporter-like" evidence="9">
    <location>
        <begin position="19"/>
        <end position="348"/>
    </location>
</feature>
<evidence type="ECO:0000313" key="11">
    <source>
        <dbReference type="Proteomes" id="UP000239477"/>
    </source>
</evidence>
<protein>
    <submittedName>
        <fullName evidence="10">Arsenic transporter</fullName>
    </submittedName>
</protein>
<keyword evidence="4" id="KW-1003">Cell membrane</keyword>
<evidence type="ECO:0000256" key="7">
    <source>
        <dbReference type="ARBA" id="ARBA00023136"/>
    </source>
</evidence>
<reference evidence="10 11" key="1">
    <citation type="submission" date="2017-09" db="EMBL/GenBank/DDBJ databases">
        <title>Genomic, metabolic, and phenotypic characteristics of bacterial isolates from the natural microbiome of the model nematode Caenorhabditis elegans.</title>
        <authorList>
            <person name="Zimmermann J."/>
            <person name="Obeng N."/>
            <person name="Yang W."/>
            <person name="Obeng O."/>
            <person name="Kissoyan K."/>
            <person name="Pees B."/>
            <person name="Dirksen P."/>
            <person name="Hoppner M."/>
            <person name="Franke A."/>
            <person name="Rosenstiel P."/>
            <person name="Leippe M."/>
            <person name="Dierking K."/>
            <person name="Kaleta C."/>
            <person name="Schulenburg H."/>
        </authorList>
    </citation>
    <scope>NUCLEOTIDE SEQUENCE [LARGE SCALE GENOMIC DNA]</scope>
    <source>
        <strain evidence="10 11">MYb73</strain>
    </source>
</reference>
<evidence type="ECO:0000256" key="8">
    <source>
        <dbReference type="SAM" id="Phobius"/>
    </source>
</evidence>
<evidence type="ECO:0000256" key="3">
    <source>
        <dbReference type="ARBA" id="ARBA00022448"/>
    </source>
</evidence>
<evidence type="ECO:0000256" key="1">
    <source>
        <dbReference type="ARBA" id="ARBA00004651"/>
    </source>
</evidence>
<keyword evidence="11" id="KW-1185">Reference proteome</keyword>
<feature type="transmembrane region" description="Helical" evidence="8">
    <location>
        <begin position="98"/>
        <end position="127"/>
    </location>
</feature>